<feature type="non-terminal residue" evidence="1">
    <location>
        <position position="1"/>
    </location>
</feature>
<sequence>VIPEGGENLARGVGLLGLSEWRFSKTGIVYLSSYTDFPVHLTLPKAEDLFSEWLKLREWDVKVSPPGRIAKQILKQVGGILGISSLANVRVIALLEKMSEGNALNKNEFWGEILQIANQAKYTRDPQRVLQKMIDADMFRLGVEIQCPTCTQHSWYSITDFDYKLRCMKCSETFQIPAGSPEDMKWSYRAHGPFNLPNRAYGVYSVLLTLRFFSPPLGYGITPIMSFGATRGNKKVEADLGLFLRETKFGQSKTHLIFAECKTYNKLKEYDS</sequence>
<evidence type="ECO:0000313" key="1">
    <source>
        <dbReference type="EMBL" id="GAI26313.1"/>
    </source>
</evidence>
<comment type="caution">
    <text evidence="1">The sequence shown here is derived from an EMBL/GenBank/DDBJ whole genome shotgun (WGS) entry which is preliminary data.</text>
</comment>
<organism evidence="1">
    <name type="scientific">marine sediment metagenome</name>
    <dbReference type="NCBI Taxonomy" id="412755"/>
    <lineage>
        <taxon>unclassified sequences</taxon>
        <taxon>metagenomes</taxon>
        <taxon>ecological metagenomes</taxon>
    </lineage>
</organism>
<proteinExistence type="predicted"/>
<dbReference type="AlphaFoldDB" id="X1M4P2"/>
<dbReference type="EMBL" id="BARV01021668">
    <property type="protein sequence ID" value="GAI26313.1"/>
    <property type="molecule type" value="Genomic_DNA"/>
</dbReference>
<feature type="non-terminal residue" evidence="1">
    <location>
        <position position="272"/>
    </location>
</feature>
<reference evidence="1" key="1">
    <citation type="journal article" date="2014" name="Front. Microbiol.">
        <title>High frequency of phylogenetically diverse reductive dehalogenase-homologous genes in deep subseafloor sedimentary metagenomes.</title>
        <authorList>
            <person name="Kawai M."/>
            <person name="Futagami T."/>
            <person name="Toyoda A."/>
            <person name="Takaki Y."/>
            <person name="Nishi S."/>
            <person name="Hori S."/>
            <person name="Arai W."/>
            <person name="Tsubouchi T."/>
            <person name="Morono Y."/>
            <person name="Uchiyama I."/>
            <person name="Ito T."/>
            <person name="Fujiyama A."/>
            <person name="Inagaki F."/>
            <person name="Takami H."/>
        </authorList>
    </citation>
    <scope>NUCLEOTIDE SEQUENCE</scope>
    <source>
        <strain evidence="1">Expedition CK06-06</strain>
    </source>
</reference>
<protein>
    <submittedName>
        <fullName evidence="1">Uncharacterized protein</fullName>
    </submittedName>
</protein>
<name>X1M4P2_9ZZZZ</name>
<gene>
    <name evidence="1" type="ORF">S06H3_35862</name>
</gene>
<accession>X1M4P2</accession>